<proteinExistence type="predicted"/>
<name>A0A848FE77_9BURK</name>
<evidence type="ECO:0000313" key="1">
    <source>
        <dbReference type="EMBL" id="NML16583.1"/>
    </source>
</evidence>
<comment type="caution">
    <text evidence="1">The sequence shown here is derived from an EMBL/GenBank/DDBJ whole genome shotgun (WGS) entry which is preliminary data.</text>
</comment>
<evidence type="ECO:0008006" key="3">
    <source>
        <dbReference type="Google" id="ProtNLM"/>
    </source>
</evidence>
<sequence length="139" mass="15124">MSQFAFSTSAVSWNQNGTHLRIYTSDGAKVTEKCWDGGWSAGGFVQEGQAVGATSWQDGSGQIHIRAYVANQGKVTEYCWDRDHWYVGAFPATPGSAVSATAWQDGALHLRVYVTQPNGRVAELCWDGNGPWYPGAYQG</sequence>
<dbReference type="InterPro" id="IPR012475">
    <property type="entry name" value="Fungal_lectin"/>
</dbReference>
<dbReference type="SUPFAM" id="SSF89372">
    <property type="entry name" value="Fucose-specific lectin"/>
    <property type="match status" value="1"/>
</dbReference>
<dbReference type="EMBL" id="JABBFW010000011">
    <property type="protein sequence ID" value="NML16583.1"/>
    <property type="molecule type" value="Genomic_DNA"/>
</dbReference>
<organism evidence="1 2">
    <name type="scientific">Azohydromonas caseinilytica</name>
    <dbReference type="NCBI Taxonomy" id="2728836"/>
    <lineage>
        <taxon>Bacteria</taxon>
        <taxon>Pseudomonadati</taxon>
        <taxon>Pseudomonadota</taxon>
        <taxon>Betaproteobacteria</taxon>
        <taxon>Burkholderiales</taxon>
        <taxon>Sphaerotilaceae</taxon>
        <taxon>Azohydromonas</taxon>
    </lineage>
</organism>
<dbReference type="AlphaFoldDB" id="A0A848FE77"/>
<dbReference type="Pfam" id="PF07938">
    <property type="entry name" value="Fungal_lectin"/>
    <property type="match status" value="1"/>
</dbReference>
<protein>
    <recommendedName>
        <fullName evidence="3">Fucose-binding lectin</fullName>
    </recommendedName>
</protein>
<gene>
    <name evidence="1" type="ORF">HHL10_16495</name>
</gene>
<evidence type="ECO:0000313" key="2">
    <source>
        <dbReference type="Proteomes" id="UP000574067"/>
    </source>
</evidence>
<dbReference type="Proteomes" id="UP000574067">
    <property type="component" value="Unassembled WGS sequence"/>
</dbReference>
<dbReference type="Gene3D" id="2.120.10.70">
    <property type="entry name" value="Fucose-specific lectin"/>
    <property type="match status" value="1"/>
</dbReference>
<dbReference type="RefSeq" id="WP_169161490.1">
    <property type="nucleotide sequence ID" value="NZ_JABBFW010000011.1"/>
</dbReference>
<reference evidence="1 2" key="1">
    <citation type="submission" date="2020-04" db="EMBL/GenBank/DDBJ databases">
        <title>Azohydromonas sp. isolated from soil.</title>
        <authorList>
            <person name="Dahal R.H."/>
        </authorList>
    </citation>
    <scope>NUCLEOTIDE SEQUENCE [LARGE SCALE GENOMIC DNA]</scope>
    <source>
        <strain evidence="1 2">G-1-1-14</strain>
    </source>
</reference>
<accession>A0A848FE77</accession>
<keyword evidence="2" id="KW-1185">Reference proteome</keyword>